<feature type="transmembrane region" description="Helical" evidence="1">
    <location>
        <begin position="67"/>
        <end position="89"/>
    </location>
</feature>
<feature type="transmembrane region" description="Helical" evidence="1">
    <location>
        <begin position="21"/>
        <end position="47"/>
    </location>
</feature>
<keyword evidence="3" id="KW-1185">Reference proteome</keyword>
<gene>
    <name evidence="2" type="ORF">SAMN06296416_101241</name>
</gene>
<proteinExistence type="predicted"/>
<dbReference type="Pfam" id="PF13994">
    <property type="entry name" value="PgaD"/>
    <property type="match status" value="1"/>
</dbReference>
<dbReference type="Proteomes" id="UP000219374">
    <property type="component" value="Unassembled WGS sequence"/>
</dbReference>
<evidence type="ECO:0000256" key="1">
    <source>
        <dbReference type="SAM" id="Phobius"/>
    </source>
</evidence>
<accession>A0A286CW92</accession>
<dbReference type="GO" id="GO:0043709">
    <property type="term" value="P:cell adhesion involved in single-species biofilm formation"/>
    <property type="evidence" value="ECO:0007669"/>
    <property type="project" value="InterPro"/>
</dbReference>
<dbReference type="InterPro" id="IPR023829">
    <property type="entry name" value="PGA_PgaD"/>
</dbReference>
<dbReference type="NCBIfam" id="TIGR03940">
    <property type="entry name" value="PGA_PgaD"/>
    <property type="match status" value="1"/>
</dbReference>
<evidence type="ECO:0000313" key="3">
    <source>
        <dbReference type="Proteomes" id="UP000219374"/>
    </source>
</evidence>
<dbReference type="EMBL" id="OCND01000001">
    <property type="protein sequence ID" value="SOD50655.1"/>
    <property type="molecule type" value="Genomic_DNA"/>
</dbReference>
<organism evidence="2 3">
    <name type="scientific">Pseudoxanthomonas wuyuanensis</name>
    <dbReference type="NCBI Taxonomy" id="1073196"/>
    <lineage>
        <taxon>Bacteria</taxon>
        <taxon>Pseudomonadati</taxon>
        <taxon>Pseudomonadota</taxon>
        <taxon>Gammaproteobacteria</taxon>
        <taxon>Lysobacterales</taxon>
        <taxon>Lysobacteraceae</taxon>
        <taxon>Pseudoxanthomonas</taxon>
    </lineage>
</organism>
<protein>
    <submittedName>
        <fullName evidence="2">Biofilm PGA synthesis protein PgaD</fullName>
    </submittedName>
</protein>
<keyword evidence="1" id="KW-1133">Transmembrane helix</keyword>
<dbReference type="RefSeq" id="WP_097120048.1">
    <property type="nucleotide sequence ID" value="NZ_OCND01000001.1"/>
</dbReference>
<keyword evidence="1" id="KW-0472">Membrane</keyword>
<dbReference type="AlphaFoldDB" id="A0A286CW92"/>
<sequence length="152" mass="16952">MKYDSQLISKPYAQPRLQRTAWGFVTLGFWALYFYLWSPLATLVLWLLGIRTAFFELYTRQHQVEPFLLISLPIIAVLCALLLIGWAEYNRHRFGKSDRRGAQANVSLEEVAAGLGAAPAVAASLRDAKVTVLHMDDRAQPSAMTPSALAMA</sequence>
<name>A0A286CW92_9GAMM</name>
<reference evidence="2 3" key="1">
    <citation type="submission" date="2017-09" db="EMBL/GenBank/DDBJ databases">
        <authorList>
            <person name="Ehlers B."/>
            <person name="Leendertz F.H."/>
        </authorList>
    </citation>
    <scope>NUCLEOTIDE SEQUENCE [LARGE SCALE GENOMIC DNA]</scope>
    <source>
        <strain evidence="2 3">CGMCC 1.10978</strain>
    </source>
</reference>
<evidence type="ECO:0000313" key="2">
    <source>
        <dbReference type="EMBL" id="SOD50655.1"/>
    </source>
</evidence>
<dbReference type="OrthoDB" id="6003102at2"/>
<keyword evidence="1" id="KW-0812">Transmembrane</keyword>